<dbReference type="Proteomes" id="UP001583280">
    <property type="component" value="Unassembled WGS sequence"/>
</dbReference>
<reference evidence="1 2" key="1">
    <citation type="journal article" date="2024" name="IMA Fungus">
        <title>IMA Genome - F19 : A genome assembly and annotation guide to empower mycologists, including annotated draft genome sequences of Ceratocystis pirilliformis, Diaporthe australafricana, Fusarium ophioides, Paecilomyces lecythidis, and Sporothrix stenoceras.</title>
        <authorList>
            <person name="Aylward J."/>
            <person name="Wilson A.M."/>
            <person name="Visagie C.M."/>
            <person name="Spraker J."/>
            <person name="Barnes I."/>
            <person name="Buitendag C."/>
            <person name="Ceriani C."/>
            <person name="Del Mar Angel L."/>
            <person name="du Plessis D."/>
            <person name="Fuchs T."/>
            <person name="Gasser K."/>
            <person name="Kramer D."/>
            <person name="Li W."/>
            <person name="Munsamy K."/>
            <person name="Piso A."/>
            <person name="Price J.L."/>
            <person name="Sonnekus B."/>
            <person name="Thomas C."/>
            <person name="van der Nest A."/>
            <person name="van Dijk A."/>
            <person name="van Heerden A."/>
            <person name="van Vuuren N."/>
            <person name="Yilmaz N."/>
            <person name="Duong T.A."/>
            <person name="van der Merwe N.A."/>
            <person name="Wingfield M.J."/>
            <person name="Wingfield B.D."/>
        </authorList>
    </citation>
    <scope>NUCLEOTIDE SEQUENCE [LARGE SCALE GENOMIC DNA]</scope>
    <source>
        <strain evidence="1 2">CMW 12675</strain>
    </source>
</reference>
<gene>
    <name evidence="1" type="ORF">Cpir12675_001127</name>
</gene>
<keyword evidence="2" id="KW-1185">Reference proteome</keyword>
<comment type="caution">
    <text evidence="1">The sequence shown here is derived from an EMBL/GenBank/DDBJ whole genome shotgun (WGS) entry which is preliminary data.</text>
</comment>
<evidence type="ECO:0000313" key="2">
    <source>
        <dbReference type="Proteomes" id="UP001583280"/>
    </source>
</evidence>
<evidence type="ECO:0000313" key="1">
    <source>
        <dbReference type="EMBL" id="KAL1900022.1"/>
    </source>
</evidence>
<proteinExistence type="predicted"/>
<sequence length="53" mass="6069">MGAIIFGTVAIVWNVSAEREIRFKKPEPDRWTRQLKEWDAEDKAAAVVAPKKD</sequence>
<protein>
    <submittedName>
        <fullName evidence="1">Uncharacterized protein</fullName>
    </submittedName>
</protein>
<dbReference type="EMBL" id="JAWDJO010000016">
    <property type="protein sequence ID" value="KAL1900022.1"/>
    <property type="molecule type" value="Genomic_DNA"/>
</dbReference>
<name>A0ABR3ZI83_9PEZI</name>
<organism evidence="1 2">
    <name type="scientific">Ceratocystis pirilliformis</name>
    <dbReference type="NCBI Taxonomy" id="259994"/>
    <lineage>
        <taxon>Eukaryota</taxon>
        <taxon>Fungi</taxon>
        <taxon>Dikarya</taxon>
        <taxon>Ascomycota</taxon>
        <taxon>Pezizomycotina</taxon>
        <taxon>Sordariomycetes</taxon>
        <taxon>Hypocreomycetidae</taxon>
        <taxon>Microascales</taxon>
        <taxon>Ceratocystidaceae</taxon>
        <taxon>Ceratocystis</taxon>
    </lineage>
</organism>
<accession>A0ABR3ZI83</accession>